<name>A0A368VMP5_9ACTN</name>
<dbReference type="RefSeq" id="WP_114453571.1">
    <property type="nucleotide sequence ID" value="NZ_QPJC01000008.1"/>
</dbReference>
<organism evidence="1 2">
    <name type="scientific">Halopolyspora algeriensis</name>
    <dbReference type="NCBI Taxonomy" id="1500506"/>
    <lineage>
        <taxon>Bacteria</taxon>
        <taxon>Bacillati</taxon>
        <taxon>Actinomycetota</taxon>
        <taxon>Actinomycetes</taxon>
        <taxon>Actinomycetes incertae sedis</taxon>
        <taxon>Halopolyspora</taxon>
    </lineage>
</organism>
<gene>
    <name evidence="1" type="ORF">DFQ14_1089</name>
</gene>
<accession>A0A368VMP5</accession>
<sequence>MNQWVPAELVRHVAESTGLPPSTAARVAADVIAYFHETTEQYVRRRHTELQRRGHKNAEVWTVIIAELAQRPVAPPELSERRLRRIVYG</sequence>
<reference evidence="1 2" key="1">
    <citation type="submission" date="2018-07" db="EMBL/GenBank/DDBJ databases">
        <title>Genomic Encyclopedia of Type Strains, Phase III (KMG-III): the genomes of soil and plant-associated and newly described type strains.</title>
        <authorList>
            <person name="Whitman W."/>
        </authorList>
    </citation>
    <scope>NUCLEOTIDE SEQUENCE [LARGE SCALE GENOMIC DNA]</scope>
    <source>
        <strain evidence="1 2">CECT 8575</strain>
    </source>
</reference>
<protein>
    <submittedName>
        <fullName evidence="1">Uncharacterized protein</fullName>
    </submittedName>
</protein>
<comment type="caution">
    <text evidence="1">The sequence shown here is derived from an EMBL/GenBank/DDBJ whole genome shotgun (WGS) entry which is preliminary data.</text>
</comment>
<evidence type="ECO:0000313" key="1">
    <source>
        <dbReference type="EMBL" id="RCW42754.1"/>
    </source>
</evidence>
<evidence type="ECO:0000313" key="2">
    <source>
        <dbReference type="Proteomes" id="UP000253495"/>
    </source>
</evidence>
<keyword evidence="2" id="KW-1185">Reference proteome</keyword>
<dbReference type="AlphaFoldDB" id="A0A368VMP5"/>
<proteinExistence type="predicted"/>
<dbReference type="Proteomes" id="UP000253495">
    <property type="component" value="Unassembled WGS sequence"/>
</dbReference>
<dbReference type="EMBL" id="QPJC01000008">
    <property type="protein sequence ID" value="RCW42754.1"/>
    <property type="molecule type" value="Genomic_DNA"/>
</dbReference>
<dbReference type="OrthoDB" id="3214269at2"/>